<accession>A0A432XTV3</accession>
<dbReference type="Proteomes" id="UP000287330">
    <property type="component" value="Unassembled WGS sequence"/>
</dbReference>
<dbReference type="Gene3D" id="3.40.50.150">
    <property type="entry name" value="Vaccinia Virus protein VP39"/>
    <property type="match status" value="1"/>
</dbReference>
<dbReference type="InterPro" id="IPR029063">
    <property type="entry name" value="SAM-dependent_MTases_sf"/>
</dbReference>
<comment type="catalytic activity">
    <reaction evidence="3">
        <text>guanosine(966) in 16S rRNA + S-adenosyl-L-methionine = N(2)-methylguanosine(966) in 16S rRNA + S-adenosyl-L-homocysteine + H(+)</text>
        <dbReference type="Rhea" id="RHEA:23548"/>
        <dbReference type="Rhea" id="RHEA-COMP:10211"/>
        <dbReference type="Rhea" id="RHEA-COMP:10212"/>
        <dbReference type="ChEBI" id="CHEBI:15378"/>
        <dbReference type="ChEBI" id="CHEBI:57856"/>
        <dbReference type="ChEBI" id="CHEBI:59789"/>
        <dbReference type="ChEBI" id="CHEBI:74269"/>
        <dbReference type="ChEBI" id="CHEBI:74481"/>
        <dbReference type="EC" id="2.1.1.171"/>
    </reaction>
</comment>
<proteinExistence type="inferred from homology"/>
<gene>
    <name evidence="4" type="primary">rsmD</name>
    <name evidence="4" type="ORF">CWE25_09730</name>
</gene>
<dbReference type="GO" id="GO:0052913">
    <property type="term" value="F:16S rRNA (guanine(966)-N(2))-methyltransferase activity"/>
    <property type="evidence" value="ECO:0007669"/>
    <property type="project" value="UniProtKB-EC"/>
</dbReference>
<dbReference type="NCBIfam" id="TIGR00095">
    <property type="entry name" value="16S rRNA (guanine(966)-N(2))-methyltransferase RsmD"/>
    <property type="match status" value="1"/>
</dbReference>
<dbReference type="PANTHER" id="PTHR43542">
    <property type="entry name" value="METHYLTRANSFERASE"/>
    <property type="match status" value="1"/>
</dbReference>
<sequence length="193" mass="21379">MKKQNNKRTGELRLIAGQWRGRKLPILSAEGLRPTTDRVRETLFNWLQFDIHGARVVDLFAGSGGLGFEAASRGAAHVNLIELDKTAAKQLRDNVSRLSANNVEVVQHSALDWLNATTAPQPAIDIVFVDPPFSKSLVSPALEALKKNGWLHAESLIYVESERNLPIDVLTGFNILKEKHHGQVSFRLLTPST</sequence>
<comment type="function">
    <text evidence="3">Specifically methylates the guanine in position 966 of 16S rRNA in the assembled 30S particle.</text>
</comment>
<dbReference type="OrthoDB" id="9803017at2"/>
<dbReference type="Pfam" id="PF03602">
    <property type="entry name" value="Cons_hypoth95"/>
    <property type="match status" value="1"/>
</dbReference>
<dbReference type="InterPro" id="IPR004398">
    <property type="entry name" value="RNA_MeTrfase_RsmD"/>
</dbReference>
<dbReference type="PIRSF" id="PIRSF004553">
    <property type="entry name" value="CHP00095"/>
    <property type="match status" value="1"/>
</dbReference>
<evidence type="ECO:0000313" key="4">
    <source>
        <dbReference type="EMBL" id="RUO52152.1"/>
    </source>
</evidence>
<protein>
    <recommendedName>
        <fullName evidence="3">Ribosomal RNA small subunit methyltransferase D</fullName>
        <ecNumber evidence="3">2.1.1.171</ecNumber>
    </recommendedName>
</protein>
<keyword evidence="1 3" id="KW-0489">Methyltransferase</keyword>
<dbReference type="SUPFAM" id="SSF53335">
    <property type="entry name" value="S-adenosyl-L-methionine-dependent methyltransferases"/>
    <property type="match status" value="1"/>
</dbReference>
<comment type="caution">
    <text evidence="4">The sequence shown here is derived from an EMBL/GenBank/DDBJ whole genome shotgun (WGS) entry which is preliminary data.</text>
</comment>
<dbReference type="RefSeq" id="WP_110575212.1">
    <property type="nucleotide sequence ID" value="NZ_PIPV01000008.1"/>
</dbReference>
<evidence type="ECO:0000256" key="1">
    <source>
        <dbReference type="ARBA" id="ARBA00022603"/>
    </source>
</evidence>
<name>A0A432XTV3_9GAMM</name>
<dbReference type="CDD" id="cd02440">
    <property type="entry name" value="AdoMet_MTases"/>
    <property type="match status" value="1"/>
</dbReference>
<comment type="similarity">
    <text evidence="3">Belongs to the methyltransferase superfamily. RsmD family.</text>
</comment>
<keyword evidence="3" id="KW-0949">S-adenosyl-L-methionine</keyword>
<reference evidence="5" key="1">
    <citation type="journal article" date="2018" name="Front. Microbiol.">
        <title>Genome-Based Analysis Reveals the Taxonomy and Diversity of the Family Idiomarinaceae.</title>
        <authorList>
            <person name="Liu Y."/>
            <person name="Lai Q."/>
            <person name="Shao Z."/>
        </authorList>
    </citation>
    <scope>NUCLEOTIDE SEQUENCE [LARGE SCALE GENOMIC DNA]</scope>
    <source>
        <strain evidence="5">F23</strain>
    </source>
</reference>
<keyword evidence="5" id="KW-1185">Reference proteome</keyword>
<dbReference type="AlphaFoldDB" id="A0A432XTV3"/>
<dbReference type="EMBL" id="PIPV01000008">
    <property type="protein sequence ID" value="RUO52152.1"/>
    <property type="molecule type" value="Genomic_DNA"/>
</dbReference>
<dbReference type="EC" id="2.1.1.171" evidence="3"/>
<evidence type="ECO:0000313" key="5">
    <source>
        <dbReference type="Proteomes" id="UP000287330"/>
    </source>
</evidence>
<keyword evidence="2 3" id="KW-0808">Transferase</keyword>
<keyword evidence="3" id="KW-0698">rRNA processing</keyword>
<evidence type="ECO:0000256" key="3">
    <source>
        <dbReference type="PIRNR" id="PIRNR004553"/>
    </source>
</evidence>
<dbReference type="PANTHER" id="PTHR43542:SF1">
    <property type="entry name" value="METHYLTRANSFERASE"/>
    <property type="match status" value="1"/>
</dbReference>
<organism evidence="4 5">
    <name type="scientific">Idiomarina fontislapidosi</name>
    <dbReference type="NCBI Taxonomy" id="263723"/>
    <lineage>
        <taxon>Bacteria</taxon>
        <taxon>Pseudomonadati</taxon>
        <taxon>Pseudomonadota</taxon>
        <taxon>Gammaproteobacteria</taxon>
        <taxon>Alteromonadales</taxon>
        <taxon>Idiomarinaceae</taxon>
        <taxon>Idiomarina</taxon>
    </lineage>
</organism>
<evidence type="ECO:0000256" key="2">
    <source>
        <dbReference type="ARBA" id="ARBA00022679"/>
    </source>
</evidence>